<dbReference type="EMBL" id="JABFJV010000201">
    <property type="protein sequence ID" value="NOK37052.1"/>
    <property type="molecule type" value="Genomic_DNA"/>
</dbReference>
<dbReference type="Pfam" id="PF09538">
    <property type="entry name" value="FYDLN_acid"/>
    <property type="match status" value="1"/>
</dbReference>
<name>A0A3A8H603_9BACT</name>
<dbReference type="InterPro" id="IPR012644">
    <property type="entry name" value="CHP02300_FYDLN_acid"/>
</dbReference>
<evidence type="ECO:0000313" key="2">
    <source>
        <dbReference type="EMBL" id="NOK37052.1"/>
    </source>
</evidence>
<dbReference type="RefSeq" id="WP_120530675.1">
    <property type="nucleotide sequence ID" value="NZ_JABFJV010000201.1"/>
</dbReference>
<dbReference type="AlphaFoldDB" id="A0A3A8H603"/>
<reference evidence="2 3" key="1">
    <citation type="submission" date="2020-05" db="EMBL/GenBank/DDBJ databases">
        <authorList>
            <person name="Whitworth D."/>
        </authorList>
    </citation>
    <scope>NUCLEOTIDE SEQUENCE [LARGE SCALE GENOMIC DNA]</scope>
    <source>
        <strain evidence="2 3">AB043B</strain>
    </source>
</reference>
<organism evidence="2 3">
    <name type="scientific">Corallococcus exercitus</name>
    <dbReference type="NCBI Taxonomy" id="2316736"/>
    <lineage>
        <taxon>Bacteria</taxon>
        <taxon>Pseudomonadati</taxon>
        <taxon>Myxococcota</taxon>
        <taxon>Myxococcia</taxon>
        <taxon>Myxococcales</taxon>
        <taxon>Cystobacterineae</taxon>
        <taxon>Myxococcaceae</taxon>
        <taxon>Corallococcus</taxon>
    </lineage>
</organism>
<evidence type="ECO:0000256" key="1">
    <source>
        <dbReference type="SAM" id="MobiDB-lite"/>
    </source>
</evidence>
<keyword evidence="3" id="KW-1185">Reference proteome</keyword>
<dbReference type="OrthoDB" id="9815689at2"/>
<dbReference type="NCBIfam" id="TIGR02300">
    <property type="entry name" value="FYDLN_acid"/>
    <property type="match status" value="1"/>
</dbReference>
<evidence type="ECO:0000313" key="3">
    <source>
        <dbReference type="Proteomes" id="UP000563426"/>
    </source>
</evidence>
<comment type="caution">
    <text evidence="2">The sequence shown here is derived from an EMBL/GenBank/DDBJ whole genome shotgun (WGS) entry which is preliminary data.</text>
</comment>
<accession>A0A3A8H603</accession>
<gene>
    <name evidence="2" type="ORF">HMI49_28015</name>
</gene>
<protein>
    <submittedName>
        <fullName evidence="2">TIGR02300 family protein</fullName>
    </submittedName>
</protein>
<dbReference type="Proteomes" id="UP000563426">
    <property type="component" value="Unassembled WGS sequence"/>
</dbReference>
<sequence>MPAKDLGTKHSCFKCGTKFYDMKKPDPICPKCGADQRENVVAKPAEGRRGRLAAAPKVIEPEPEETPAAEEDEESLETFGDDEDAEAGAEPAEDDDI</sequence>
<feature type="compositionally biased region" description="Acidic residues" evidence="1">
    <location>
        <begin position="61"/>
        <end position="97"/>
    </location>
</feature>
<proteinExistence type="predicted"/>
<feature type="region of interest" description="Disordered" evidence="1">
    <location>
        <begin position="43"/>
        <end position="97"/>
    </location>
</feature>